<comment type="caution">
    <text evidence="1">The sequence shown here is derived from an EMBL/GenBank/DDBJ whole genome shotgun (WGS) entry which is preliminary data.</text>
</comment>
<organism evidence="1 2">
    <name type="scientific">Acetobacter senegalensis</name>
    <dbReference type="NCBI Taxonomy" id="446692"/>
    <lineage>
        <taxon>Bacteria</taxon>
        <taxon>Pseudomonadati</taxon>
        <taxon>Pseudomonadota</taxon>
        <taxon>Alphaproteobacteria</taxon>
        <taxon>Acetobacterales</taxon>
        <taxon>Acetobacteraceae</taxon>
        <taxon>Acetobacter</taxon>
    </lineage>
</organism>
<evidence type="ECO:0000313" key="1">
    <source>
        <dbReference type="EMBL" id="KXV60672.1"/>
    </source>
</evidence>
<dbReference type="PATRIC" id="fig|446692.4.peg.3408"/>
<proteinExistence type="predicted"/>
<dbReference type="Proteomes" id="UP000075360">
    <property type="component" value="Unassembled WGS sequence"/>
</dbReference>
<dbReference type="EMBL" id="LHZU01000109">
    <property type="protein sequence ID" value="KXV60672.1"/>
    <property type="molecule type" value="Genomic_DNA"/>
</dbReference>
<reference evidence="1 2" key="1">
    <citation type="submission" date="2015-06" db="EMBL/GenBank/DDBJ databases">
        <title>Improved classification and identification of acetic acid bacteria using matrix-assisted laser desorption/ionization time-of-flight mass spectrometry; Gluconobacter nephelii and Gluconobacter uchimurae are later heterotypic synonyms of Gluconobacter japonicus and Gluconobacter oxydans, respectively.</title>
        <authorList>
            <person name="Li L."/>
            <person name="Cleenwerck I."/>
            <person name="De Vuyst L."/>
            <person name="Vandamme P."/>
        </authorList>
    </citation>
    <scope>NUCLEOTIDE SEQUENCE [LARGE SCALE GENOMIC DNA]</scope>
    <source>
        <strain evidence="1 2">LMG 23690</strain>
    </source>
</reference>
<gene>
    <name evidence="1" type="ORF">AD948_04405</name>
</gene>
<accession>A0A149U5K1</accession>
<dbReference type="AlphaFoldDB" id="A0A149U5K1"/>
<sequence>MMDDFSVADTLDDLPKHIYLYEVIIKFNNPLITPDLLSPGPVALLRYLKRAEILTHDVCEDYVKEVQSLTKKGTGHTLEGRKFMAGIIEGLGYDAIEYENELEKEAYTHLAKYGLGSSPGDNSLTCYSNLRPDQVELAAPPKKLNVRDFYDIMPIVFMGLHSSVPWKIEFLEAGRR</sequence>
<protein>
    <submittedName>
        <fullName evidence="1">Uncharacterized protein</fullName>
    </submittedName>
</protein>
<evidence type="ECO:0000313" key="2">
    <source>
        <dbReference type="Proteomes" id="UP000075360"/>
    </source>
</evidence>
<name>A0A149U5K1_9PROT</name>